<sequence>MIVFDVIVNGQIQETLQPKDQRLQEMYWFMVDQVQLIKEKYGENFQISKRTMEVYPQ</sequence>
<dbReference type="RefSeq" id="WP_258216432.1">
    <property type="nucleotide sequence ID" value="NZ_JANQBD010000023.1"/>
</dbReference>
<organism evidence="1 2">
    <name type="scientific">Paenibacillus radicis</name>
    <name type="common">ex Xue et al. 2023</name>
    <dbReference type="NCBI Taxonomy" id="2972489"/>
    <lineage>
        <taxon>Bacteria</taxon>
        <taxon>Bacillati</taxon>
        <taxon>Bacillota</taxon>
        <taxon>Bacilli</taxon>
        <taxon>Bacillales</taxon>
        <taxon>Paenibacillaceae</taxon>
        <taxon>Paenibacillus</taxon>
    </lineage>
</organism>
<proteinExistence type="predicted"/>
<comment type="caution">
    <text evidence="1">The sequence shown here is derived from an EMBL/GenBank/DDBJ whole genome shotgun (WGS) entry which is preliminary data.</text>
</comment>
<keyword evidence="2" id="KW-1185">Reference proteome</keyword>
<accession>A0ABT1YNY0</accession>
<dbReference type="EMBL" id="JANQBD010000023">
    <property type="protein sequence ID" value="MCR8634876.1"/>
    <property type="molecule type" value="Genomic_DNA"/>
</dbReference>
<evidence type="ECO:0000313" key="1">
    <source>
        <dbReference type="EMBL" id="MCR8634876.1"/>
    </source>
</evidence>
<dbReference type="Proteomes" id="UP001300012">
    <property type="component" value="Unassembled WGS sequence"/>
</dbReference>
<name>A0ABT1YNY0_9BACL</name>
<reference evidence="1 2" key="1">
    <citation type="submission" date="2022-08" db="EMBL/GenBank/DDBJ databases">
        <title>Paenibacillus endoradicis sp. nov., Paenibacillus radicibacter sp. nov and Paenibacillus pararadicis sp. nov., three cold-adapted plant growth-promoting bacteria isolated from root of Larix gmelinii in Great Khingan.</title>
        <authorList>
            <person name="Xue H."/>
        </authorList>
    </citation>
    <scope>NUCLEOTIDE SEQUENCE [LARGE SCALE GENOMIC DNA]</scope>
    <source>
        <strain evidence="1 2">N5-1-1-5</strain>
    </source>
</reference>
<protein>
    <submittedName>
        <fullName evidence="1">Mechanosensitive ion channel protein MscL</fullName>
    </submittedName>
</protein>
<gene>
    <name evidence="1" type="ORF">NV381_27115</name>
</gene>
<evidence type="ECO:0000313" key="2">
    <source>
        <dbReference type="Proteomes" id="UP001300012"/>
    </source>
</evidence>